<dbReference type="OrthoDB" id="9801773at2"/>
<name>A0A2V1P7F6_9RHOB</name>
<gene>
    <name evidence="1" type="ORF">DFK10_06040</name>
</gene>
<dbReference type="EMBL" id="QETF01000004">
    <property type="protein sequence ID" value="PWG17774.1"/>
    <property type="molecule type" value="Genomic_DNA"/>
</dbReference>
<proteinExistence type="predicted"/>
<comment type="caution">
    <text evidence="1">The sequence shown here is derived from an EMBL/GenBank/DDBJ whole genome shotgun (WGS) entry which is preliminary data.</text>
</comment>
<evidence type="ECO:0000313" key="1">
    <source>
        <dbReference type="EMBL" id="PWG17774.1"/>
    </source>
</evidence>
<reference evidence="2" key="1">
    <citation type="submission" date="2018-05" db="EMBL/GenBank/DDBJ databases">
        <authorList>
            <person name="Du Z."/>
            <person name="Wang X."/>
        </authorList>
    </citation>
    <scope>NUCLEOTIDE SEQUENCE [LARGE SCALE GENOMIC DNA]</scope>
    <source>
        <strain evidence="2">WDS4C29</strain>
    </source>
</reference>
<dbReference type="AlphaFoldDB" id="A0A2V1P7F6"/>
<accession>A0A2V1P7F6</accession>
<dbReference type="GO" id="GO:0015035">
    <property type="term" value="F:protein-disulfide reductase activity"/>
    <property type="evidence" value="ECO:0007669"/>
    <property type="project" value="InterPro"/>
</dbReference>
<sequence length="123" mass="13953">MTKLLHNDTCPICSREVAAYARQAERAGVALEIDGLDAAADWGLDRDAAARTFRVQQNGRIVEGLDAFRLLWARLPGWRWLARLTGLPGIHWLADRGYRHIAAPALFALHRRRERRAAQRSSR</sequence>
<dbReference type="Proteomes" id="UP000245293">
    <property type="component" value="Unassembled WGS sequence"/>
</dbReference>
<protein>
    <submittedName>
        <fullName evidence="1">DUF393 domain-containing protein</fullName>
    </submittedName>
</protein>
<organism evidence="1 2">
    <name type="scientific">Salibaculum griseiflavum</name>
    <dbReference type="NCBI Taxonomy" id="1914409"/>
    <lineage>
        <taxon>Bacteria</taxon>
        <taxon>Pseudomonadati</taxon>
        <taxon>Pseudomonadota</taxon>
        <taxon>Alphaproteobacteria</taxon>
        <taxon>Rhodobacterales</taxon>
        <taxon>Roseobacteraceae</taxon>
        <taxon>Salibaculum</taxon>
    </lineage>
</organism>
<dbReference type="RefSeq" id="WP_109387623.1">
    <property type="nucleotide sequence ID" value="NZ_QETF01000004.1"/>
</dbReference>
<dbReference type="Pfam" id="PF04134">
    <property type="entry name" value="DCC1-like"/>
    <property type="match status" value="1"/>
</dbReference>
<keyword evidence="2" id="KW-1185">Reference proteome</keyword>
<dbReference type="InterPro" id="IPR007263">
    <property type="entry name" value="DCC1-like"/>
</dbReference>
<evidence type="ECO:0000313" key="2">
    <source>
        <dbReference type="Proteomes" id="UP000245293"/>
    </source>
</evidence>